<accession>A0ABY5MPV2</accession>
<feature type="transmembrane region" description="Helical" evidence="1">
    <location>
        <begin position="14"/>
        <end position="34"/>
    </location>
</feature>
<reference evidence="2 3" key="1">
    <citation type="submission" date="2018-07" db="EMBL/GenBank/DDBJ databases">
        <title>Genome sequence of Nitratireductor thuwali#1536.</title>
        <authorList>
            <person name="Michoud G."/>
            <person name="Merlino G."/>
            <person name="Sefrji F.O."/>
            <person name="Daffonchio D."/>
        </authorList>
    </citation>
    <scope>NUCLEOTIDE SEQUENCE [LARGE SCALE GENOMIC DNA]</scope>
    <source>
        <strain evidence="3">Nit1536</strain>
    </source>
</reference>
<evidence type="ECO:0000313" key="2">
    <source>
        <dbReference type="EMBL" id="UUP19487.1"/>
    </source>
</evidence>
<keyword evidence="1" id="KW-1133">Transmembrane helix</keyword>
<organism evidence="2 3">
    <name type="scientific">Nitratireductor thuwali</name>
    <dbReference type="NCBI Taxonomy" id="2267699"/>
    <lineage>
        <taxon>Bacteria</taxon>
        <taxon>Pseudomonadati</taxon>
        <taxon>Pseudomonadota</taxon>
        <taxon>Alphaproteobacteria</taxon>
        <taxon>Hyphomicrobiales</taxon>
        <taxon>Phyllobacteriaceae</taxon>
        <taxon>Nitratireductor</taxon>
    </lineage>
</organism>
<name>A0ABY5MPV2_9HYPH</name>
<keyword evidence="1" id="KW-0472">Membrane</keyword>
<dbReference type="EMBL" id="CP030941">
    <property type="protein sequence ID" value="UUP19487.1"/>
    <property type="molecule type" value="Genomic_DNA"/>
</dbReference>
<proteinExistence type="predicted"/>
<gene>
    <name evidence="2" type="ORF">NTH_03990</name>
</gene>
<protein>
    <submittedName>
        <fullName evidence="2">Uncharacterized protein</fullName>
    </submittedName>
</protein>
<keyword evidence="1" id="KW-0812">Transmembrane</keyword>
<evidence type="ECO:0000256" key="1">
    <source>
        <dbReference type="SAM" id="Phobius"/>
    </source>
</evidence>
<keyword evidence="3" id="KW-1185">Reference proteome</keyword>
<dbReference type="Proteomes" id="UP001342418">
    <property type="component" value="Chromosome"/>
</dbReference>
<evidence type="ECO:0000313" key="3">
    <source>
        <dbReference type="Proteomes" id="UP001342418"/>
    </source>
</evidence>
<sequence>MSNETVPLWRRKSVWGVAIAAVTAAGVIVGGLTIDDAGAIVRLVADLVGSFF</sequence>
<dbReference type="RefSeq" id="WP_338531635.1">
    <property type="nucleotide sequence ID" value="NZ_CP030941.1"/>
</dbReference>